<dbReference type="AlphaFoldDB" id="A0AB35XKQ2"/>
<sequence>MNELDFEWRANGGVARIHRFSHLRGQADRAVAAGKAVRILPGVVSPTSVASDPRVQIKAVHMWHRDAVLIGKAALVMQGLKPPGQHLHDLDAVKEVEAYSRTRSIEREGIRVHRWRVPRRYVTEKYGMWVVEPEVSVLLLALDGDWAWVCEALRQGLVSPESCRASRSSLSWRFSRHQISSALADINLKSWSIPELEFGRLMRAVGITGVKPNQAVRAGDRRYILDKAFEAEKVAVEIDSRAIHGTIDGYENTMMRSANLDRSGWKILHTTPTMIRQHPQFVLDWLASHLHRRHRPRTTFPEHILRQTMAGIVPA</sequence>
<gene>
    <name evidence="1" type="ORF">V7F78_05445</name>
</gene>
<protein>
    <recommendedName>
        <fullName evidence="3">DUF559 domain-containing protein</fullName>
    </recommendedName>
</protein>
<dbReference type="Proteomes" id="UP001309299">
    <property type="component" value="Unassembled WGS sequence"/>
</dbReference>
<dbReference type="EMBL" id="JBAKUA010000006">
    <property type="protein sequence ID" value="MEH1546461.1"/>
    <property type="molecule type" value="Genomic_DNA"/>
</dbReference>
<evidence type="ECO:0008006" key="3">
    <source>
        <dbReference type="Google" id="ProtNLM"/>
    </source>
</evidence>
<reference evidence="1" key="1">
    <citation type="submission" date="2024-02" db="EMBL/GenBank/DDBJ databases">
        <title>Bacterial skin colonization with Propionibacterium avidum as a risk factor for Periprosthetic Joint Infections - a single-center prospective study.</title>
        <authorList>
            <person name="Achermann Y."/>
        </authorList>
    </citation>
    <scope>NUCLEOTIDE SEQUENCE</scope>
    <source>
        <strain evidence="1">PAVI-2017310195</strain>
    </source>
</reference>
<evidence type="ECO:0000313" key="2">
    <source>
        <dbReference type="Proteomes" id="UP001309299"/>
    </source>
</evidence>
<proteinExistence type="predicted"/>
<evidence type="ECO:0000313" key="1">
    <source>
        <dbReference type="EMBL" id="MEH1546461.1"/>
    </source>
</evidence>
<accession>A0AB35XKQ2</accession>
<comment type="caution">
    <text evidence="1">The sequence shown here is derived from an EMBL/GenBank/DDBJ whole genome shotgun (WGS) entry which is preliminary data.</text>
</comment>
<organism evidence="1 2">
    <name type="scientific">Cutibacterium avidum</name>
    <dbReference type="NCBI Taxonomy" id="33010"/>
    <lineage>
        <taxon>Bacteria</taxon>
        <taxon>Bacillati</taxon>
        <taxon>Actinomycetota</taxon>
        <taxon>Actinomycetes</taxon>
        <taxon>Propionibacteriales</taxon>
        <taxon>Propionibacteriaceae</taxon>
        <taxon>Cutibacterium</taxon>
    </lineage>
</organism>
<dbReference type="RefSeq" id="WP_063279434.1">
    <property type="nucleotide sequence ID" value="NZ_JBAKUA010000006.1"/>
</dbReference>
<name>A0AB35XKQ2_9ACTN</name>